<proteinExistence type="inferred from homology"/>
<sequence>MTPPARVQAAIDLLDAVIAAANGQGASADRIAADWFRARRYVGSKDRRAIRELVWNAIRACGEVPVSGRAAMLRLAQADAALAGLFDGSNYGPAPIEAGEPVASGGVAPLWLAERLAASGLDDQEQAALLGRAPLDIRANTLKTTRDELRSRLPVEADLAIAPQGLRLPSGTAVESWPEFAEGLFEVQDAGSQIACMALGVQPGEVVVDLCAGAGGKTLSLGAAMGNRGKLLACDIDRPRLSRLPERASRAGVLVEARLLNPGREAEMLADWQGKADAVMIDAPCSGTGTWRRNPEARWRLDAKAIERYCAMQANVLDIGASLVRPGGRLTYVVCSLLDAEGADRIEAFLSANPGWDVALPPLPAGQARGSGWRLTPFRDGTDGFFFATLVRRVN</sequence>
<feature type="domain" description="SAM-dependent MTase RsmB/NOP-type" evidence="6">
    <location>
        <begin position="102"/>
        <end position="393"/>
    </location>
</feature>
<dbReference type="SUPFAM" id="SSF53335">
    <property type="entry name" value="S-adenosyl-L-methionine-dependent methyltransferases"/>
    <property type="match status" value="1"/>
</dbReference>
<dbReference type="EMBL" id="JRVC01000008">
    <property type="protein sequence ID" value="KHS46805.1"/>
    <property type="molecule type" value="Genomic_DNA"/>
</dbReference>
<accession>A0A0B9ABU3</accession>
<dbReference type="PROSITE" id="PS51686">
    <property type="entry name" value="SAM_MT_RSMB_NOP"/>
    <property type="match status" value="1"/>
</dbReference>
<dbReference type="GO" id="GO:0003723">
    <property type="term" value="F:RNA binding"/>
    <property type="evidence" value="ECO:0007669"/>
    <property type="project" value="UniProtKB-UniRule"/>
</dbReference>
<protein>
    <submittedName>
        <fullName evidence="7">Fmu (Sun)</fullName>
    </submittedName>
</protein>
<evidence type="ECO:0000313" key="7">
    <source>
        <dbReference type="EMBL" id="KHS46805.1"/>
    </source>
</evidence>
<keyword evidence="4 5" id="KW-0694">RNA-binding</keyword>
<dbReference type="GO" id="GO:0008173">
    <property type="term" value="F:RNA methyltransferase activity"/>
    <property type="evidence" value="ECO:0007669"/>
    <property type="project" value="InterPro"/>
</dbReference>
<gene>
    <name evidence="7" type="ORF">NJ75_02041</name>
</gene>
<keyword evidence="2 5" id="KW-0808">Transferase</keyword>
<evidence type="ECO:0000256" key="2">
    <source>
        <dbReference type="ARBA" id="ARBA00022679"/>
    </source>
</evidence>
<evidence type="ECO:0000256" key="4">
    <source>
        <dbReference type="ARBA" id="ARBA00022884"/>
    </source>
</evidence>
<dbReference type="Pfam" id="PF01189">
    <property type="entry name" value="Methyltr_RsmB-F"/>
    <property type="match status" value="1"/>
</dbReference>
<comment type="caution">
    <text evidence="5">Lacks conserved residue(s) required for the propagation of feature annotation.</text>
</comment>
<dbReference type="Proteomes" id="UP000031338">
    <property type="component" value="Unassembled WGS sequence"/>
</dbReference>
<dbReference type="RefSeq" id="WP_039333998.1">
    <property type="nucleotide sequence ID" value="NZ_JRVC01000008.1"/>
</dbReference>
<evidence type="ECO:0000256" key="1">
    <source>
        <dbReference type="ARBA" id="ARBA00022603"/>
    </source>
</evidence>
<dbReference type="InterPro" id="IPR023267">
    <property type="entry name" value="RCMT"/>
</dbReference>
<dbReference type="AlphaFoldDB" id="A0A0B9ABU3"/>
<dbReference type="PRINTS" id="PR02008">
    <property type="entry name" value="RCMTFAMILY"/>
</dbReference>
<organism evidence="7 8">
    <name type="scientific">Novosphingobium subterraneum</name>
    <dbReference type="NCBI Taxonomy" id="48936"/>
    <lineage>
        <taxon>Bacteria</taxon>
        <taxon>Pseudomonadati</taxon>
        <taxon>Pseudomonadota</taxon>
        <taxon>Alphaproteobacteria</taxon>
        <taxon>Sphingomonadales</taxon>
        <taxon>Sphingomonadaceae</taxon>
        <taxon>Novosphingobium</taxon>
    </lineage>
</organism>
<evidence type="ECO:0000256" key="3">
    <source>
        <dbReference type="ARBA" id="ARBA00022691"/>
    </source>
</evidence>
<dbReference type="InterPro" id="IPR029063">
    <property type="entry name" value="SAM-dependent_MTases_sf"/>
</dbReference>
<keyword evidence="1 5" id="KW-0489">Methyltransferase</keyword>
<evidence type="ECO:0000256" key="5">
    <source>
        <dbReference type="PROSITE-ProRule" id="PRU01023"/>
    </source>
</evidence>
<feature type="binding site" evidence="5">
    <location>
        <position position="282"/>
    </location>
    <ligand>
        <name>S-adenosyl-L-methionine</name>
        <dbReference type="ChEBI" id="CHEBI:59789"/>
    </ligand>
</feature>
<dbReference type="InterPro" id="IPR001678">
    <property type="entry name" value="MeTrfase_RsmB-F_NOP2_dom"/>
</dbReference>
<keyword evidence="8" id="KW-1185">Reference proteome</keyword>
<reference evidence="7 8" key="1">
    <citation type="submission" date="2014-10" db="EMBL/GenBank/DDBJ databases">
        <title>Draft genome sequence of Novosphingobium subterraneum DSM 12447.</title>
        <authorList>
            <person name="Gan H.M."/>
            <person name="Gan H.Y."/>
            <person name="Savka M.A."/>
        </authorList>
    </citation>
    <scope>NUCLEOTIDE SEQUENCE [LARGE SCALE GENOMIC DNA]</scope>
    <source>
        <strain evidence="7 8">DSM 12447</strain>
    </source>
</reference>
<feature type="active site" description="Nucleophile" evidence="5">
    <location>
        <position position="335"/>
    </location>
</feature>
<dbReference type="PANTHER" id="PTHR22807:SF53">
    <property type="entry name" value="RIBOSOMAL RNA SMALL SUBUNIT METHYLTRANSFERASE B-RELATED"/>
    <property type="match status" value="1"/>
</dbReference>
<dbReference type="Gene3D" id="3.40.50.150">
    <property type="entry name" value="Vaccinia Virus protein VP39"/>
    <property type="match status" value="1"/>
</dbReference>
<name>A0A0B9ABU3_9SPHN</name>
<comment type="similarity">
    <text evidence="5">Belongs to the class I-like SAM-binding methyltransferase superfamily. RsmB/NOP family.</text>
</comment>
<dbReference type="PANTHER" id="PTHR22807">
    <property type="entry name" value="NOP2 YEAST -RELATED NOL1/NOP2/FMU SUN DOMAIN-CONTAINING"/>
    <property type="match status" value="1"/>
</dbReference>
<dbReference type="PATRIC" id="fig|48936.3.peg.2049"/>
<dbReference type="InterPro" id="IPR049560">
    <property type="entry name" value="MeTrfase_RsmB-F_NOP2_cat"/>
</dbReference>
<evidence type="ECO:0000259" key="6">
    <source>
        <dbReference type="PROSITE" id="PS51686"/>
    </source>
</evidence>
<feature type="binding site" evidence="5">
    <location>
        <position position="235"/>
    </location>
    <ligand>
        <name>S-adenosyl-L-methionine</name>
        <dbReference type="ChEBI" id="CHEBI:59789"/>
    </ligand>
</feature>
<keyword evidence="3 5" id="KW-0949">S-adenosyl-L-methionine</keyword>
<comment type="caution">
    <text evidence="7">The sequence shown here is derived from an EMBL/GenBank/DDBJ whole genome shotgun (WGS) entry which is preliminary data.</text>
</comment>
<dbReference type="GO" id="GO:0001510">
    <property type="term" value="P:RNA methylation"/>
    <property type="evidence" value="ECO:0007669"/>
    <property type="project" value="InterPro"/>
</dbReference>
<evidence type="ECO:0000313" key="8">
    <source>
        <dbReference type="Proteomes" id="UP000031338"/>
    </source>
</evidence>
<dbReference type="STRING" id="48936.NJ75_02041"/>